<dbReference type="Pfam" id="PF00191">
    <property type="entry name" value="Annexin"/>
    <property type="match status" value="1"/>
</dbReference>
<dbReference type="AlphaFoldDB" id="A0AAE0ADM7"/>
<organism evidence="6 7">
    <name type="scientific">Dipteronia sinensis</name>
    <dbReference type="NCBI Taxonomy" id="43782"/>
    <lineage>
        <taxon>Eukaryota</taxon>
        <taxon>Viridiplantae</taxon>
        <taxon>Streptophyta</taxon>
        <taxon>Embryophyta</taxon>
        <taxon>Tracheophyta</taxon>
        <taxon>Spermatophyta</taxon>
        <taxon>Magnoliopsida</taxon>
        <taxon>eudicotyledons</taxon>
        <taxon>Gunneridae</taxon>
        <taxon>Pentapetalae</taxon>
        <taxon>rosids</taxon>
        <taxon>malvids</taxon>
        <taxon>Sapindales</taxon>
        <taxon>Sapindaceae</taxon>
        <taxon>Hippocastanoideae</taxon>
        <taxon>Acereae</taxon>
        <taxon>Dipteronia</taxon>
    </lineage>
</organism>
<keyword evidence="1" id="KW-0479">Metal-binding</keyword>
<dbReference type="InterPro" id="IPR037104">
    <property type="entry name" value="Annexin_sf"/>
</dbReference>
<dbReference type="EMBL" id="JANJYJ010000005">
    <property type="protein sequence ID" value="KAK3212025.1"/>
    <property type="molecule type" value="Genomic_DNA"/>
</dbReference>
<dbReference type="GO" id="GO:0005509">
    <property type="term" value="F:calcium ion binding"/>
    <property type="evidence" value="ECO:0007669"/>
    <property type="project" value="InterPro"/>
</dbReference>
<dbReference type="SUPFAM" id="SSF47874">
    <property type="entry name" value="Annexin"/>
    <property type="match status" value="1"/>
</dbReference>
<dbReference type="GO" id="GO:0005886">
    <property type="term" value="C:plasma membrane"/>
    <property type="evidence" value="ECO:0007669"/>
    <property type="project" value="TreeGrafter"/>
</dbReference>
<dbReference type="GO" id="GO:0009409">
    <property type="term" value="P:response to cold"/>
    <property type="evidence" value="ECO:0007669"/>
    <property type="project" value="TreeGrafter"/>
</dbReference>
<evidence type="ECO:0000256" key="3">
    <source>
        <dbReference type="ARBA" id="ARBA00022837"/>
    </source>
</evidence>
<name>A0AAE0ADM7_9ROSI</name>
<dbReference type="GO" id="GO:0005544">
    <property type="term" value="F:calcium-dependent phospholipid binding"/>
    <property type="evidence" value="ECO:0007669"/>
    <property type="project" value="UniProtKB-KW"/>
</dbReference>
<evidence type="ECO:0000313" key="6">
    <source>
        <dbReference type="EMBL" id="KAK3212025.1"/>
    </source>
</evidence>
<dbReference type="InterPro" id="IPR009118">
    <property type="entry name" value="AnnexinD_plant"/>
</dbReference>
<dbReference type="PRINTS" id="PR01814">
    <property type="entry name" value="ANNEXINPLANT"/>
</dbReference>
<proteinExistence type="predicted"/>
<evidence type="ECO:0000256" key="2">
    <source>
        <dbReference type="ARBA" id="ARBA00022737"/>
    </source>
</evidence>
<keyword evidence="7" id="KW-1185">Reference proteome</keyword>
<dbReference type="GO" id="GO:0009408">
    <property type="term" value="P:response to heat"/>
    <property type="evidence" value="ECO:0007669"/>
    <property type="project" value="TreeGrafter"/>
</dbReference>
<keyword evidence="2" id="KW-0677">Repeat</keyword>
<sequence length="159" mass="18302">MSTRYLLSSSDYVAKEPQTGECIERVVLLWTLTPAERDAYLANEAIKLLTANNWVLLEIARTRSSLILFAVKQAYHARYKKSLEEDVAYHTSGDILQDPLQLLVPLVCSFRYEGDEVNMTLAKKEAKIMCEAISDKKHNDEELIRILSIRSNHYNNSHW</sequence>
<keyword evidence="3" id="KW-0106">Calcium</keyword>
<dbReference type="Proteomes" id="UP001281410">
    <property type="component" value="Unassembled WGS sequence"/>
</dbReference>
<evidence type="ECO:0000256" key="1">
    <source>
        <dbReference type="ARBA" id="ARBA00022723"/>
    </source>
</evidence>
<protein>
    <submittedName>
        <fullName evidence="6">Uncharacterized protein</fullName>
    </submittedName>
</protein>
<reference evidence="6" key="1">
    <citation type="journal article" date="2023" name="Plant J.">
        <title>Genome sequences and population genomics provide insights into the demographic history, inbreeding, and mutation load of two 'living fossil' tree species of Dipteronia.</title>
        <authorList>
            <person name="Feng Y."/>
            <person name="Comes H.P."/>
            <person name="Chen J."/>
            <person name="Zhu S."/>
            <person name="Lu R."/>
            <person name="Zhang X."/>
            <person name="Li P."/>
            <person name="Qiu J."/>
            <person name="Olsen K.M."/>
            <person name="Qiu Y."/>
        </authorList>
    </citation>
    <scope>NUCLEOTIDE SEQUENCE</scope>
    <source>
        <strain evidence="6">NBL</strain>
    </source>
</reference>
<dbReference type="SMART" id="SM00335">
    <property type="entry name" value="ANX"/>
    <property type="match status" value="1"/>
</dbReference>
<evidence type="ECO:0000313" key="7">
    <source>
        <dbReference type="Proteomes" id="UP001281410"/>
    </source>
</evidence>
<dbReference type="GO" id="GO:0009414">
    <property type="term" value="P:response to water deprivation"/>
    <property type="evidence" value="ECO:0007669"/>
    <property type="project" value="TreeGrafter"/>
</dbReference>
<dbReference type="GO" id="GO:0001786">
    <property type="term" value="F:phosphatidylserine binding"/>
    <property type="evidence" value="ECO:0007669"/>
    <property type="project" value="TreeGrafter"/>
</dbReference>
<dbReference type="Gene3D" id="1.10.220.10">
    <property type="entry name" value="Annexin"/>
    <property type="match status" value="2"/>
</dbReference>
<gene>
    <name evidence="6" type="ORF">Dsin_016731</name>
</gene>
<evidence type="ECO:0000256" key="5">
    <source>
        <dbReference type="ARBA" id="ARBA00023302"/>
    </source>
</evidence>
<accession>A0AAE0ADM7</accession>
<keyword evidence="5" id="KW-0111">Calcium/phospholipid-binding</keyword>
<dbReference type="PANTHER" id="PTHR10502:SF220">
    <property type="entry name" value="ANNEXIN D2"/>
    <property type="match status" value="1"/>
</dbReference>
<dbReference type="InterPro" id="IPR018502">
    <property type="entry name" value="Annexin_repeat"/>
</dbReference>
<dbReference type="GO" id="GO:0005737">
    <property type="term" value="C:cytoplasm"/>
    <property type="evidence" value="ECO:0007669"/>
    <property type="project" value="TreeGrafter"/>
</dbReference>
<comment type="caution">
    <text evidence="6">The sequence shown here is derived from an EMBL/GenBank/DDBJ whole genome shotgun (WGS) entry which is preliminary data.</text>
</comment>
<evidence type="ECO:0000256" key="4">
    <source>
        <dbReference type="ARBA" id="ARBA00023216"/>
    </source>
</evidence>
<dbReference type="GO" id="GO:0009651">
    <property type="term" value="P:response to salt stress"/>
    <property type="evidence" value="ECO:0007669"/>
    <property type="project" value="TreeGrafter"/>
</dbReference>
<keyword evidence="4" id="KW-0041">Annexin</keyword>
<dbReference type="PROSITE" id="PS51897">
    <property type="entry name" value="ANNEXIN_2"/>
    <property type="match status" value="1"/>
</dbReference>
<dbReference type="FunFam" id="1.10.220.10:FF:000006">
    <property type="entry name" value="Annexin"/>
    <property type="match status" value="1"/>
</dbReference>
<dbReference type="PANTHER" id="PTHR10502">
    <property type="entry name" value="ANNEXIN"/>
    <property type="match status" value="1"/>
</dbReference>